<keyword evidence="4" id="KW-1185">Reference proteome</keyword>
<feature type="region of interest" description="Disordered" evidence="1">
    <location>
        <begin position="711"/>
        <end position="758"/>
    </location>
</feature>
<feature type="region of interest" description="Disordered" evidence="1">
    <location>
        <begin position="99"/>
        <end position="159"/>
    </location>
</feature>
<feature type="compositionally biased region" description="Basic and acidic residues" evidence="1">
    <location>
        <begin position="565"/>
        <end position="579"/>
    </location>
</feature>
<feature type="compositionally biased region" description="Basic and acidic residues" evidence="1">
    <location>
        <begin position="533"/>
        <end position="544"/>
    </location>
</feature>
<dbReference type="Proteomes" id="UP000716446">
    <property type="component" value="Unassembled WGS sequence"/>
</dbReference>
<evidence type="ECO:0000256" key="2">
    <source>
        <dbReference type="SAM" id="Phobius"/>
    </source>
</evidence>
<evidence type="ECO:0000313" key="3">
    <source>
        <dbReference type="EMBL" id="CAD0088612.1"/>
    </source>
</evidence>
<protein>
    <submittedName>
        <fullName evidence="3">Uncharacterized protein</fullName>
    </submittedName>
</protein>
<feature type="compositionally biased region" description="Polar residues" evidence="1">
    <location>
        <begin position="112"/>
        <end position="126"/>
    </location>
</feature>
<organism evidence="3 4">
    <name type="scientific">Aureobasidium vineae</name>
    <dbReference type="NCBI Taxonomy" id="2773715"/>
    <lineage>
        <taxon>Eukaryota</taxon>
        <taxon>Fungi</taxon>
        <taxon>Dikarya</taxon>
        <taxon>Ascomycota</taxon>
        <taxon>Pezizomycotina</taxon>
        <taxon>Dothideomycetes</taxon>
        <taxon>Dothideomycetidae</taxon>
        <taxon>Dothideales</taxon>
        <taxon>Saccotheciaceae</taxon>
        <taxon>Aureobasidium</taxon>
    </lineage>
</organism>
<accession>A0A9N8JNZ9</accession>
<evidence type="ECO:0000256" key="1">
    <source>
        <dbReference type="SAM" id="MobiDB-lite"/>
    </source>
</evidence>
<name>A0A9N8JNZ9_9PEZI</name>
<keyword evidence="2" id="KW-0812">Transmembrane</keyword>
<feature type="region of interest" description="Disordered" evidence="1">
    <location>
        <begin position="39"/>
        <end position="66"/>
    </location>
</feature>
<feature type="transmembrane region" description="Helical" evidence="2">
    <location>
        <begin position="955"/>
        <end position="974"/>
    </location>
</feature>
<keyword evidence="2" id="KW-1133">Transmembrane helix</keyword>
<comment type="caution">
    <text evidence="3">The sequence shown here is derived from an EMBL/GenBank/DDBJ whole genome shotgun (WGS) entry which is preliminary data.</text>
</comment>
<evidence type="ECO:0000313" key="4">
    <source>
        <dbReference type="Proteomes" id="UP000716446"/>
    </source>
</evidence>
<gene>
    <name evidence="3" type="ORF">AWRI4619_LOCUS5357</name>
</gene>
<feature type="compositionally biased region" description="Polar residues" evidence="1">
    <location>
        <begin position="737"/>
        <end position="755"/>
    </location>
</feature>
<dbReference type="AlphaFoldDB" id="A0A9N8JNZ9"/>
<dbReference type="EMBL" id="CAIJEN010000007">
    <property type="protein sequence ID" value="CAD0088612.1"/>
    <property type="molecule type" value="Genomic_DNA"/>
</dbReference>
<feature type="compositionally biased region" description="Low complexity" evidence="1">
    <location>
        <begin position="717"/>
        <end position="729"/>
    </location>
</feature>
<sequence length="991" mass="111339">MPFLRQAHGLRLRLHPWPLTNNPALYPSTVRFASHSNRYKKNHAAQDSPAKARSDQNDTASSKRQKPFWKSIVPDFLSQEMDASSRKGGHFAQVSSFKLHTSHKSGSKPTVEASTTSWDSKTNQVGHTVYDPISGRMVPANNQTRQTSTSTKGQLNNQSSEKAYQKPMIVSQLPDDIEVLANTPTTHASFTEDFGKTYQSEHDELLAARRHLDTLREQIQILERQAHPDMIKPHYAVDAERPAVFEDGWDNNPQGLQTAFEHEKEACEHGDMKPLEQEMNALNKRSTQEINDEYSVAPSGMETHFANEQKDDELSHKSSLEQELVAMNIKAPPLDDGCSASPQGLETLFEHEQKEAEQGARETLEDEVRATGIADGLLQYTDSFAKEPAGLETMYHREQQGMPQRLAHELENMASGPAVRDPDDAYSTEPIGMQTLYQREAEGSQKGQHKDLEHGLHDHIQARNLNDSFLANLEGMQTLWKREQEDVERGSAKSLEEEIRAQKHASTIANEYNTSPFGMETHFANEMQNTGDGKSETLEEEVSRRVQAQVPDDGHARSPSGLETAFDREQKDTMLGKRQSLEKEIDNREPAFEDGYATMPMGLQMMFRREKQSRERSLEEDIKQEASYHEDGYSRAPIGMENSFEREAKDESTSLEADLKNMPGEGDLSPTVGKFNNSNMWYKQPARSTFSEEYPKADVKELDQHTAFFGRSLDEGSSNPIESSVSSPETVTAAEHISSTTAPDNISTNASSTPESDPKITWAEPALYKVIAYDSSKDVITITTTPSSFSDSEIPISIPRAITQLAQTARFLPHLASAQNDGYQVIQADKDFLISRKVHAESRSRPPLYDGHINPVDGTSKHIPIEPPSARFASPTGFVNYEPIFPTEPVYKQTNATSPPSDIPMNGHPEFQQQTYYPFPHEVLHSEQRRNGKSYIVTHRERQRRERRRRWRRRIVWGLSVAAGTAVSTAYVVGVSGELARPEKPALKPTK</sequence>
<proteinExistence type="predicted"/>
<feature type="region of interest" description="Disordered" evidence="1">
    <location>
        <begin position="529"/>
        <end position="579"/>
    </location>
</feature>
<keyword evidence="2" id="KW-0472">Membrane</keyword>
<reference evidence="3" key="1">
    <citation type="submission" date="2020-06" db="EMBL/GenBank/DDBJ databases">
        <authorList>
            <person name="Onetto C."/>
        </authorList>
    </citation>
    <scope>NUCLEOTIDE SEQUENCE</scope>
</reference>
<feature type="compositionally biased region" description="Polar residues" evidence="1">
    <location>
        <begin position="140"/>
        <end position="159"/>
    </location>
</feature>